<proteinExistence type="predicted"/>
<dbReference type="Pfam" id="PF12804">
    <property type="entry name" value="NTP_transf_3"/>
    <property type="match status" value="1"/>
</dbReference>
<dbReference type="PANTHER" id="PTHR43777:SF1">
    <property type="entry name" value="MOLYBDENUM COFACTOR CYTIDYLYLTRANSFERASE"/>
    <property type="match status" value="1"/>
</dbReference>
<dbReference type="Gene3D" id="3.90.550.10">
    <property type="entry name" value="Spore Coat Polysaccharide Biosynthesis Protein SpsA, Chain A"/>
    <property type="match status" value="1"/>
</dbReference>
<protein>
    <submittedName>
        <fullName evidence="2">NTP transferase domain-containing protein</fullName>
    </submittedName>
</protein>
<evidence type="ECO:0000313" key="2">
    <source>
        <dbReference type="EMBL" id="GAA1151647.1"/>
    </source>
</evidence>
<name>A0ABP4F5S8_9ACTN</name>
<dbReference type="SUPFAM" id="SSF53448">
    <property type="entry name" value="Nucleotide-diphospho-sugar transferases"/>
    <property type="match status" value="1"/>
</dbReference>
<keyword evidence="3" id="KW-1185">Reference proteome</keyword>
<dbReference type="InterPro" id="IPR029044">
    <property type="entry name" value="Nucleotide-diphossugar_trans"/>
</dbReference>
<keyword evidence="2" id="KW-0808">Transferase</keyword>
<dbReference type="CDD" id="cd04182">
    <property type="entry name" value="GT_2_like_f"/>
    <property type="match status" value="1"/>
</dbReference>
<sequence length="203" mass="20402">MPPLPTDPTDLTDVTGLVLAAGGSSRLGRPKQLLPLGGATLLDATLSVVRRCGFGQVVVALGGAADEVAATVDLSGVDVVRNPGFGAGCSSSIVAALPSVAPSSRGVVLLLGDQPEVTVAAVRAVAAAGGDLAVCRYADGLGHPFWLGRGLFGELANLHGDKAVWKLVDAAGDSLATVPVDGEVPADVDTEADYAALLARWDR</sequence>
<dbReference type="PANTHER" id="PTHR43777">
    <property type="entry name" value="MOLYBDENUM COFACTOR CYTIDYLYLTRANSFERASE"/>
    <property type="match status" value="1"/>
</dbReference>
<accession>A0ABP4F5S8</accession>
<dbReference type="GO" id="GO:0016740">
    <property type="term" value="F:transferase activity"/>
    <property type="evidence" value="ECO:0007669"/>
    <property type="project" value="UniProtKB-KW"/>
</dbReference>
<dbReference type="RefSeq" id="WP_343908667.1">
    <property type="nucleotide sequence ID" value="NZ_BAAAJE010000016.1"/>
</dbReference>
<gene>
    <name evidence="2" type="ORF">GCM10009606_32770</name>
</gene>
<evidence type="ECO:0000313" key="3">
    <source>
        <dbReference type="Proteomes" id="UP001499979"/>
    </source>
</evidence>
<evidence type="ECO:0000259" key="1">
    <source>
        <dbReference type="Pfam" id="PF12804"/>
    </source>
</evidence>
<comment type="caution">
    <text evidence="2">The sequence shown here is derived from an EMBL/GenBank/DDBJ whole genome shotgun (WGS) entry which is preliminary data.</text>
</comment>
<organism evidence="2 3">
    <name type="scientific">Nocardioides aquiterrae</name>
    <dbReference type="NCBI Taxonomy" id="203799"/>
    <lineage>
        <taxon>Bacteria</taxon>
        <taxon>Bacillati</taxon>
        <taxon>Actinomycetota</taxon>
        <taxon>Actinomycetes</taxon>
        <taxon>Propionibacteriales</taxon>
        <taxon>Nocardioidaceae</taxon>
        <taxon>Nocardioides</taxon>
    </lineage>
</organism>
<reference evidence="3" key="1">
    <citation type="journal article" date="2019" name="Int. J. Syst. Evol. Microbiol.">
        <title>The Global Catalogue of Microorganisms (GCM) 10K type strain sequencing project: providing services to taxonomists for standard genome sequencing and annotation.</title>
        <authorList>
            <consortium name="The Broad Institute Genomics Platform"/>
            <consortium name="The Broad Institute Genome Sequencing Center for Infectious Disease"/>
            <person name="Wu L."/>
            <person name="Ma J."/>
        </authorList>
    </citation>
    <scope>NUCLEOTIDE SEQUENCE [LARGE SCALE GENOMIC DNA]</scope>
    <source>
        <strain evidence="3">JCM 11813</strain>
    </source>
</reference>
<dbReference type="Proteomes" id="UP001499979">
    <property type="component" value="Unassembled WGS sequence"/>
</dbReference>
<dbReference type="EMBL" id="BAAAJE010000016">
    <property type="protein sequence ID" value="GAA1151647.1"/>
    <property type="molecule type" value="Genomic_DNA"/>
</dbReference>
<dbReference type="InterPro" id="IPR025877">
    <property type="entry name" value="MobA-like_NTP_Trfase"/>
</dbReference>
<feature type="domain" description="MobA-like NTP transferase" evidence="1">
    <location>
        <begin position="16"/>
        <end position="170"/>
    </location>
</feature>